<gene>
    <name evidence="1" type="ORF">HAX54_012026</name>
</gene>
<evidence type="ECO:0000313" key="2">
    <source>
        <dbReference type="Proteomes" id="UP000823775"/>
    </source>
</evidence>
<comment type="caution">
    <text evidence="1">The sequence shown here is derived from an EMBL/GenBank/DDBJ whole genome shotgun (WGS) entry which is preliminary data.</text>
</comment>
<dbReference type="Proteomes" id="UP000823775">
    <property type="component" value="Unassembled WGS sequence"/>
</dbReference>
<sequence length="62" mass="7071">MGIKHNCFSVINGTSFMYVGDEYGTTSALKLAIFSESYCNCHIRSMEFSFWCHCIISEEAFI</sequence>
<dbReference type="EMBL" id="JACEIK010001695">
    <property type="protein sequence ID" value="MCD7471536.1"/>
    <property type="molecule type" value="Genomic_DNA"/>
</dbReference>
<evidence type="ECO:0000313" key="1">
    <source>
        <dbReference type="EMBL" id="MCD7471536.1"/>
    </source>
</evidence>
<reference evidence="1 2" key="1">
    <citation type="journal article" date="2021" name="BMC Genomics">
        <title>Datura genome reveals duplications of psychoactive alkaloid biosynthetic genes and high mutation rate following tissue culture.</title>
        <authorList>
            <person name="Rajewski A."/>
            <person name="Carter-House D."/>
            <person name="Stajich J."/>
            <person name="Litt A."/>
        </authorList>
    </citation>
    <scope>NUCLEOTIDE SEQUENCE [LARGE SCALE GENOMIC DNA]</scope>
    <source>
        <strain evidence="1">AR-01</strain>
    </source>
</reference>
<organism evidence="1 2">
    <name type="scientific">Datura stramonium</name>
    <name type="common">Jimsonweed</name>
    <name type="synonym">Common thornapple</name>
    <dbReference type="NCBI Taxonomy" id="4076"/>
    <lineage>
        <taxon>Eukaryota</taxon>
        <taxon>Viridiplantae</taxon>
        <taxon>Streptophyta</taxon>
        <taxon>Embryophyta</taxon>
        <taxon>Tracheophyta</taxon>
        <taxon>Spermatophyta</taxon>
        <taxon>Magnoliopsida</taxon>
        <taxon>eudicotyledons</taxon>
        <taxon>Gunneridae</taxon>
        <taxon>Pentapetalae</taxon>
        <taxon>asterids</taxon>
        <taxon>lamiids</taxon>
        <taxon>Solanales</taxon>
        <taxon>Solanaceae</taxon>
        <taxon>Solanoideae</taxon>
        <taxon>Datureae</taxon>
        <taxon>Datura</taxon>
    </lineage>
</organism>
<proteinExistence type="predicted"/>
<protein>
    <submittedName>
        <fullName evidence="1">Uncharacterized protein</fullName>
    </submittedName>
</protein>
<keyword evidence="2" id="KW-1185">Reference proteome</keyword>
<name>A0ABS8TJ49_DATST</name>
<accession>A0ABS8TJ49</accession>